<dbReference type="SUPFAM" id="SSF48334">
    <property type="entry name" value="DNA repair protein MutS, domain III"/>
    <property type="match status" value="1"/>
</dbReference>
<reference evidence="9" key="1">
    <citation type="submission" date="2015-08" db="EMBL/GenBank/DDBJ databases">
        <authorList>
            <person name="Babu N.S."/>
            <person name="Beckwith C.J."/>
            <person name="Beseler K.G."/>
            <person name="Brison A."/>
            <person name="Carone J.V."/>
            <person name="Caskin T.P."/>
            <person name="Diamond M."/>
            <person name="Durham M.E."/>
            <person name="Foxe J.M."/>
            <person name="Go M."/>
            <person name="Henderson B.A."/>
            <person name="Jones I.B."/>
            <person name="McGettigan J.A."/>
            <person name="Micheletti S.J."/>
            <person name="Nasrallah M.E."/>
            <person name="Ortiz D."/>
            <person name="Piller C.R."/>
            <person name="Privatt S.R."/>
            <person name="Schneider S.L."/>
            <person name="Sharp S."/>
            <person name="Smith T.C."/>
            <person name="Stanton J.D."/>
            <person name="Ullery H.E."/>
            <person name="Wilson R.J."/>
            <person name="Serrano M.G."/>
            <person name="Buck G."/>
            <person name="Lee V."/>
            <person name="Wang Y."/>
            <person name="Carvalho R."/>
            <person name="Voegtly L."/>
            <person name="Shi R."/>
            <person name="Duckworth R."/>
            <person name="Johnson A."/>
            <person name="Loviza R."/>
            <person name="Walstead R."/>
            <person name="Shah Z."/>
            <person name="Kiflezghi M."/>
            <person name="Wade K."/>
            <person name="Ball S.L."/>
            <person name="Bradley K.W."/>
            <person name="Asai D.J."/>
            <person name="Bowman C.A."/>
            <person name="Russell D.A."/>
            <person name="Pope W.H."/>
            <person name="Jacobs-Sera D."/>
            <person name="Hendrix R.W."/>
            <person name="Hatfull G.F."/>
        </authorList>
    </citation>
    <scope>NUCLEOTIDE SEQUENCE</scope>
</reference>
<dbReference type="PANTHER" id="PTHR11361">
    <property type="entry name" value="DNA MISMATCH REPAIR PROTEIN MUTS FAMILY MEMBER"/>
    <property type="match status" value="1"/>
</dbReference>
<dbReference type="CDD" id="cd20404">
    <property type="entry name" value="Tudor_Agenet_AtEML-like"/>
    <property type="match status" value="1"/>
</dbReference>
<feature type="domain" description="DNA mismatch repair protein MutS core" evidence="7">
    <location>
        <begin position="750"/>
        <end position="1089"/>
    </location>
</feature>
<dbReference type="GO" id="GO:0030983">
    <property type="term" value="F:mismatched DNA binding"/>
    <property type="evidence" value="ECO:0007669"/>
    <property type="project" value="UniProtKB-UniRule"/>
</dbReference>
<dbReference type="Gene3D" id="1.10.1420.10">
    <property type="match status" value="2"/>
</dbReference>
<keyword evidence="5" id="KW-0234">DNA repair</keyword>
<evidence type="ECO:0000256" key="2">
    <source>
        <dbReference type="ARBA" id="ARBA00022763"/>
    </source>
</evidence>
<keyword evidence="4 5" id="KW-0238">DNA-binding</keyword>
<evidence type="ECO:0000313" key="9">
    <source>
        <dbReference type="EMBL" id="JAT77639.1"/>
    </source>
</evidence>
<keyword evidence="2 5" id="KW-0227">DNA damage</keyword>
<feature type="compositionally biased region" description="Low complexity" evidence="6">
    <location>
        <begin position="77"/>
        <end position="102"/>
    </location>
</feature>
<feature type="region of interest" description="Disordered" evidence="6">
    <location>
        <begin position="1"/>
        <end position="104"/>
    </location>
</feature>
<gene>
    <name evidence="9" type="ORF">g.55290</name>
</gene>
<feature type="compositionally biased region" description="Polar residues" evidence="6">
    <location>
        <begin position="257"/>
        <end position="269"/>
    </location>
</feature>
<dbReference type="Gene3D" id="2.30.30.140">
    <property type="match status" value="1"/>
</dbReference>
<evidence type="ECO:0000259" key="8">
    <source>
        <dbReference type="SMART" id="SM00534"/>
    </source>
</evidence>
<dbReference type="InterPro" id="IPR007696">
    <property type="entry name" value="DNA_mismatch_repair_MutS_core"/>
</dbReference>
<feature type="compositionally biased region" description="Low complexity" evidence="6">
    <location>
        <begin position="227"/>
        <end position="248"/>
    </location>
</feature>
<dbReference type="InterPro" id="IPR000432">
    <property type="entry name" value="DNA_mismatch_repair_MutS_C"/>
</dbReference>
<dbReference type="Pfam" id="PF05192">
    <property type="entry name" value="MutS_III"/>
    <property type="match status" value="1"/>
</dbReference>
<evidence type="ECO:0000256" key="3">
    <source>
        <dbReference type="ARBA" id="ARBA00022840"/>
    </source>
</evidence>
<dbReference type="GO" id="GO:0006298">
    <property type="term" value="P:mismatch repair"/>
    <property type="evidence" value="ECO:0007669"/>
    <property type="project" value="InterPro"/>
</dbReference>
<dbReference type="SUPFAM" id="SSF55271">
    <property type="entry name" value="DNA repair protein MutS, domain I"/>
    <property type="match status" value="1"/>
</dbReference>
<feature type="region of interest" description="Disordered" evidence="6">
    <location>
        <begin position="516"/>
        <end position="541"/>
    </location>
</feature>
<feature type="compositionally biased region" description="Low complexity" evidence="6">
    <location>
        <begin position="527"/>
        <end position="540"/>
    </location>
</feature>
<dbReference type="InterPro" id="IPR017261">
    <property type="entry name" value="DNA_mismatch_repair_MutS/MSH"/>
</dbReference>
<dbReference type="InterPro" id="IPR045076">
    <property type="entry name" value="MutS"/>
</dbReference>
<proteinExistence type="inferred from homology"/>
<evidence type="ECO:0000256" key="6">
    <source>
        <dbReference type="SAM" id="MobiDB-lite"/>
    </source>
</evidence>
<dbReference type="EMBL" id="GDKF01000983">
    <property type="protein sequence ID" value="JAT77639.1"/>
    <property type="molecule type" value="Transcribed_RNA"/>
</dbReference>
<evidence type="ECO:0000256" key="1">
    <source>
        <dbReference type="ARBA" id="ARBA00022741"/>
    </source>
</evidence>
<keyword evidence="3 5" id="KW-0067">ATP-binding</keyword>
<dbReference type="InterPro" id="IPR036678">
    <property type="entry name" value="MutS_con_dom_sf"/>
</dbReference>
<evidence type="ECO:0000259" key="7">
    <source>
        <dbReference type="SMART" id="SM00533"/>
    </source>
</evidence>
<accession>A0A1D2AEK0</accession>
<dbReference type="PANTHER" id="PTHR11361:SF150">
    <property type="entry name" value="DNA MISMATCH REPAIR PROTEIN MSH6"/>
    <property type="match status" value="1"/>
</dbReference>
<name>A0A1D2AEK0_AUXPR</name>
<keyword evidence="1 5" id="KW-0547">Nucleotide-binding</keyword>
<sequence length="1350" mass="140071">MSSSKKPVAMGSGQRSIASFFGAGKRSSPRLKPSPSRQKGRASPARALDLEAGSEPPTAAATAVTTGCLQPTPKASPPAGDASSQGAAPAPGARAAKRNAPPVCEGQRLRVFWPAEKAWFEGRVGEVQERKGKRRAYVAYDDGDEEWVDLERDRFEVLEPGRKRARAKAAQVLDSDSEAEPSASQGSEFLASEEEGEESDDDSVSMAASEAEEEESEAESDVKPARKPAGGKTASAAAKASPGAGAAAGRKRVSSATTQATPCPASQSRGGLPPATPASGLRPAARNLAEALETPSFATPATSGPAATPGSALGGALSAGPSERFGVRATSRFPFLRPDRVRDAEGRRPGDPGYDPTTLFLPPTWLHDAKISEGQRQWWAFKAANFDAVLLFKMGKFYELFEMDAHVGVELLGLTYMRGEQPHAGFPEAAYAGMAATLARAGVKVVVIEQTETPEALAARNEKRRQSGQKKVNVVRREKVAVLTPGTLTDAEMVSSTPDPTWLLVLVELESTATAGVAHDGPPGRVPASLPGASPGPGAACDPLASPAQLSLGAVAVDVASARLRAGQWAEDELRGGLRALLCTLRPAEVVIAGALSAPSARVVRGMLPGVRCVERGPCAGRGDAEEALRRLAAARPRERWGAPVLAAAADPAAHAPLLGALGAALRYLREALVEDQVLALAEVEALDVVVGSGSGETGPGVDSASNGDACMQGPRPAHTSHLAMDAAALENLEVLEGGEGGAGTHAGAGLAGSLLAAVDHCVTPGGRGAMRAWLARPLFDPGAIRARQDAVAELLGAAADAGAAARRQLAGLGDVQRAVVRLAAAGLGLGPARDAPRVVLYEDTARRRVRGVAATLRGLRRIQDAVAQFQGVDVASPLLADLTQPGRRFPHLDGPLKEMWDATDWEAAEATGHILPAEGVDADFDAATRAIVAADAALDDYLEEVKGLLKTRAGVTYVSLNKDSHVLQLPESVTTPASWEPMTAKKGVRRYTNTQLRALVKRREAAHEARVVAQAGILVALLRRFAEHQGVWSAAVECSAQLDALLSLAVAAGSSAGPMCRPEILPWSDVGGPMFEAKDLRHPVSAVMEAAAMSSGGGGGFVPNDVSLGADAPPFLVLTGPNMGGKSTLMRQICLAVVLAQVGAWVPAASLRLTPADSLFVRMGARDRLLLGQSTFFVEMAETSAALARATRHSLVALDELGRGTATSDGAAIAGAVLEHLASDLRCRGLFATHYHAVAEHAQVALPVAVCHMACRVDGDGGDHVTFLYKLVPGACPASYGVNVARLAGLPDAVVRRASSMAASLAQGATIDGEEGAREKLGSILEACRRGPKAVQAAWLSMRRPAISV</sequence>
<feature type="compositionally biased region" description="Acidic residues" evidence="6">
    <location>
        <begin position="191"/>
        <end position="203"/>
    </location>
</feature>
<dbReference type="GO" id="GO:0005524">
    <property type="term" value="F:ATP binding"/>
    <property type="evidence" value="ECO:0007669"/>
    <property type="project" value="UniProtKB-UniRule"/>
</dbReference>
<dbReference type="InterPro" id="IPR036187">
    <property type="entry name" value="DNA_mismatch_repair_MutS_sf"/>
</dbReference>
<dbReference type="SUPFAM" id="SSF52540">
    <property type="entry name" value="P-loop containing nucleoside triphosphate hydrolases"/>
    <property type="match status" value="1"/>
</dbReference>
<dbReference type="InterPro" id="IPR027417">
    <property type="entry name" value="P-loop_NTPase"/>
</dbReference>
<evidence type="ECO:0000256" key="5">
    <source>
        <dbReference type="PIRNR" id="PIRNR037677"/>
    </source>
</evidence>
<dbReference type="Gene3D" id="3.40.1170.10">
    <property type="entry name" value="DNA repair protein MutS, domain I"/>
    <property type="match status" value="1"/>
</dbReference>
<dbReference type="Gene3D" id="3.30.420.110">
    <property type="entry name" value="MutS, connector domain"/>
    <property type="match status" value="1"/>
</dbReference>
<dbReference type="SMART" id="SM00534">
    <property type="entry name" value="MUTSac"/>
    <property type="match status" value="1"/>
</dbReference>
<comment type="similarity">
    <text evidence="5">Belongs to the DNA mismatch repair MutS family.</text>
</comment>
<feature type="domain" description="DNA mismatch repair proteins mutS family" evidence="8">
    <location>
        <begin position="1114"/>
        <end position="1304"/>
    </location>
</feature>
<dbReference type="Pfam" id="PF01624">
    <property type="entry name" value="MutS_I"/>
    <property type="match status" value="1"/>
</dbReference>
<evidence type="ECO:0000256" key="4">
    <source>
        <dbReference type="ARBA" id="ARBA00023125"/>
    </source>
</evidence>
<dbReference type="GO" id="GO:0140664">
    <property type="term" value="F:ATP-dependent DNA damage sensor activity"/>
    <property type="evidence" value="ECO:0007669"/>
    <property type="project" value="InterPro"/>
</dbReference>
<protein>
    <recommendedName>
        <fullName evidence="5">DNA mismatch repair protein</fullName>
    </recommendedName>
</protein>
<dbReference type="InterPro" id="IPR007695">
    <property type="entry name" value="DNA_mismatch_repair_MutS-lik_N"/>
</dbReference>
<feature type="compositionally biased region" description="Acidic residues" evidence="6">
    <location>
        <begin position="210"/>
        <end position="219"/>
    </location>
</feature>
<organism evidence="9">
    <name type="scientific">Auxenochlorella protothecoides</name>
    <name type="common">Green microalga</name>
    <name type="synonym">Chlorella protothecoides</name>
    <dbReference type="NCBI Taxonomy" id="3075"/>
    <lineage>
        <taxon>Eukaryota</taxon>
        <taxon>Viridiplantae</taxon>
        <taxon>Chlorophyta</taxon>
        <taxon>core chlorophytes</taxon>
        <taxon>Trebouxiophyceae</taxon>
        <taxon>Chlorellales</taxon>
        <taxon>Chlorellaceae</taxon>
        <taxon>Auxenochlorella</taxon>
    </lineage>
</organism>
<feature type="region of interest" description="Disordered" evidence="6">
    <location>
        <begin position="161"/>
        <end position="281"/>
    </location>
</feature>
<dbReference type="PIRSF" id="PIRSF037677">
    <property type="entry name" value="DNA_mis_repair_Msh6"/>
    <property type="match status" value="1"/>
</dbReference>
<dbReference type="GO" id="GO:0005634">
    <property type="term" value="C:nucleus"/>
    <property type="evidence" value="ECO:0007669"/>
    <property type="project" value="TreeGrafter"/>
</dbReference>
<dbReference type="SMART" id="SM00533">
    <property type="entry name" value="MUTSd"/>
    <property type="match status" value="1"/>
</dbReference>
<feature type="region of interest" description="Disordered" evidence="6">
    <location>
        <begin position="297"/>
        <end position="319"/>
    </location>
</feature>
<comment type="function">
    <text evidence="5">Component of the post-replicative DNA mismatch repair system (MMR).</text>
</comment>
<dbReference type="Pfam" id="PF00488">
    <property type="entry name" value="MutS_V"/>
    <property type="match status" value="1"/>
</dbReference>
<dbReference type="Gene3D" id="3.40.50.300">
    <property type="entry name" value="P-loop containing nucleotide triphosphate hydrolases"/>
    <property type="match status" value="1"/>
</dbReference>
<dbReference type="InterPro" id="IPR016151">
    <property type="entry name" value="DNA_mismatch_repair_MutS_N"/>
</dbReference>